<reference evidence="1" key="1">
    <citation type="submission" date="2015-12" db="EMBL/GenBank/DDBJ databases">
        <title>Gene expression during late stages of embryo sac development: a critical building block for successful pollen-pistil interactions.</title>
        <authorList>
            <person name="Liu Y."/>
            <person name="Joly V."/>
            <person name="Sabar M."/>
            <person name="Matton D.P."/>
        </authorList>
    </citation>
    <scope>NUCLEOTIDE SEQUENCE</scope>
</reference>
<protein>
    <submittedName>
        <fullName evidence="1">Putative ovule protein</fullName>
    </submittedName>
</protein>
<proteinExistence type="predicted"/>
<accession>A0A0V0GIB3</accession>
<organism evidence="1">
    <name type="scientific">Solanum chacoense</name>
    <name type="common">Chaco potato</name>
    <dbReference type="NCBI Taxonomy" id="4108"/>
    <lineage>
        <taxon>Eukaryota</taxon>
        <taxon>Viridiplantae</taxon>
        <taxon>Streptophyta</taxon>
        <taxon>Embryophyta</taxon>
        <taxon>Tracheophyta</taxon>
        <taxon>Spermatophyta</taxon>
        <taxon>Magnoliopsida</taxon>
        <taxon>eudicotyledons</taxon>
        <taxon>Gunneridae</taxon>
        <taxon>Pentapetalae</taxon>
        <taxon>asterids</taxon>
        <taxon>lamiids</taxon>
        <taxon>Solanales</taxon>
        <taxon>Solanaceae</taxon>
        <taxon>Solanoideae</taxon>
        <taxon>Solaneae</taxon>
        <taxon>Solanum</taxon>
    </lineage>
</organism>
<name>A0A0V0GIB3_SOLCH</name>
<evidence type="ECO:0000313" key="1">
    <source>
        <dbReference type="EMBL" id="JAP07656.1"/>
    </source>
</evidence>
<sequence>MSICKKETKILNVLVNAATHQSKSRQVCVSQLEVNQSVGRSRKDDCISEIHRIVLLSFVTNAELEVILSEFWLCNQEKQVELSNHTC</sequence>
<dbReference type="EMBL" id="GEDG01038294">
    <property type="protein sequence ID" value="JAP07656.1"/>
    <property type="molecule type" value="Transcribed_RNA"/>
</dbReference>
<dbReference type="AlphaFoldDB" id="A0A0V0GIB3"/>